<keyword evidence="3" id="KW-1185">Reference proteome</keyword>
<proteinExistence type="predicted"/>
<dbReference type="Proteomes" id="UP000007305">
    <property type="component" value="Chromosome 10"/>
</dbReference>
<feature type="compositionally biased region" description="Basic residues" evidence="1">
    <location>
        <begin position="86"/>
        <end position="105"/>
    </location>
</feature>
<reference evidence="2" key="3">
    <citation type="submission" date="2021-05" db="UniProtKB">
        <authorList>
            <consortium name="EnsemblPlants"/>
        </authorList>
    </citation>
    <scope>IDENTIFICATION</scope>
    <source>
        <strain evidence="2">cv. B73</strain>
    </source>
</reference>
<sequence length="434" mass="47181">MPIWKKKHQPCAPLARPISLYTAPATPSPSPGRHCTPRPPNQPDRSRRATAPPATNPNPTPTKPLVVTRGRVLGGGHGQGRGAGIVRRRPPRPPGGHRRERRRHRHGVVVVRELARVRARAGADPAARGAAGAGGDGAGGGDEPRAGAVGRGHGARAAVVGPGGAGARRHGGRGRVRDHGARRQALRGARRRRVLRHCGPLRAALRLLLHRVRRRHARRRRRLQLPPRHVRGAGGVPDGGEPDHGVRVLQRRRGAQLHGVPGHGGGRGRAPRVADRRARPARGLQPGGPRRRRRHPPRLRLHLLQHQGELGGEPGADGGARGVHPVRDRDGVPARRRAQPDAAGGPGAQPRRVLPARRRGRVQRRGHGVPQLHRVRRRVHHGGGGAAAGARHPRRRVRLRRRRHRALLPHGRLHVHAPPLRRGRYSFSLLCYAL</sequence>
<feature type="compositionally biased region" description="Basic residues" evidence="1">
    <location>
        <begin position="215"/>
        <end position="231"/>
    </location>
</feature>
<evidence type="ECO:0000313" key="2">
    <source>
        <dbReference type="EnsemblPlants" id="Zm00001eb406990_P001"/>
    </source>
</evidence>
<feature type="compositionally biased region" description="Gly residues" evidence="1">
    <location>
        <begin position="131"/>
        <end position="141"/>
    </location>
</feature>
<feature type="compositionally biased region" description="Low complexity" evidence="1">
    <location>
        <begin position="340"/>
        <end position="353"/>
    </location>
</feature>
<dbReference type="EnsemblPlants" id="Zm00001eb406990_T001">
    <property type="protein sequence ID" value="Zm00001eb406990_P001"/>
    <property type="gene ID" value="Zm00001eb406990"/>
</dbReference>
<feature type="compositionally biased region" description="Low complexity" evidence="1">
    <location>
        <begin position="121"/>
        <end position="130"/>
    </location>
</feature>
<feature type="compositionally biased region" description="Basic residues" evidence="1">
    <location>
        <begin position="354"/>
        <end position="368"/>
    </location>
</feature>
<feature type="compositionally biased region" description="Gly residues" evidence="1">
    <location>
        <begin position="72"/>
        <end position="83"/>
    </location>
</feature>
<dbReference type="AlphaFoldDB" id="A0A804UKW9"/>
<feature type="region of interest" description="Disordered" evidence="1">
    <location>
        <begin position="1"/>
        <end position="105"/>
    </location>
</feature>
<feature type="compositionally biased region" description="Gly residues" evidence="1">
    <location>
        <begin position="309"/>
        <end position="321"/>
    </location>
</feature>
<feature type="region of interest" description="Disordered" evidence="1">
    <location>
        <begin position="121"/>
        <end position="190"/>
    </location>
</feature>
<name>A0A804UKW9_MAIZE</name>
<evidence type="ECO:0000256" key="1">
    <source>
        <dbReference type="SAM" id="MobiDB-lite"/>
    </source>
</evidence>
<evidence type="ECO:0000313" key="3">
    <source>
        <dbReference type="Proteomes" id="UP000007305"/>
    </source>
</evidence>
<organism evidence="2 3">
    <name type="scientific">Zea mays</name>
    <name type="common">Maize</name>
    <dbReference type="NCBI Taxonomy" id="4577"/>
    <lineage>
        <taxon>Eukaryota</taxon>
        <taxon>Viridiplantae</taxon>
        <taxon>Streptophyta</taxon>
        <taxon>Embryophyta</taxon>
        <taxon>Tracheophyta</taxon>
        <taxon>Spermatophyta</taxon>
        <taxon>Magnoliopsida</taxon>
        <taxon>Liliopsida</taxon>
        <taxon>Poales</taxon>
        <taxon>Poaceae</taxon>
        <taxon>PACMAD clade</taxon>
        <taxon>Panicoideae</taxon>
        <taxon>Andropogonodae</taxon>
        <taxon>Andropogoneae</taxon>
        <taxon>Tripsacinae</taxon>
        <taxon>Zea</taxon>
    </lineage>
</organism>
<accession>A0A804UKW9</accession>
<reference evidence="2" key="2">
    <citation type="submission" date="2019-07" db="EMBL/GenBank/DDBJ databases">
        <authorList>
            <person name="Seetharam A."/>
            <person name="Woodhouse M."/>
            <person name="Cannon E."/>
        </authorList>
    </citation>
    <scope>NUCLEOTIDE SEQUENCE [LARGE SCALE GENOMIC DNA]</scope>
    <source>
        <strain evidence="2">cv. B73</strain>
    </source>
</reference>
<reference evidence="3" key="1">
    <citation type="journal article" date="2009" name="Science">
        <title>The B73 maize genome: complexity, diversity, and dynamics.</title>
        <authorList>
            <person name="Schnable P.S."/>
            <person name="Ware D."/>
            <person name="Fulton R.S."/>
            <person name="Stein J.C."/>
            <person name="Wei F."/>
            <person name="Pasternak S."/>
            <person name="Liang C."/>
            <person name="Zhang J."/>
            <person name="Fulton L."/>
            <person name="Graves T.A."/>
            <person name="Minx P."/>
            <person name="Reily A.D."/>
            <person name="Courtney L."/>
            <person name="Kruchowski S.S."/>
            <person name="Tomlinson C."/>
            <person name="Strong C."/>
            <person name="Delehaunty K."/>
            <person name="Fronick C."/>
            <person name="Courtney B."/>
            <person name="Rock S.M."/>
            <person name="Belter E."/>
            <person name="Du F."/>
            <person name="Kim K."/>
            <person name="Abbott R.M."/>
            <person name="Cotton M."/>
            <person name="Levy A."/>
            <person name="Marchetto P."/>
            <person name="Ochoa K."/>
            <person name="Jackson S.M."/>
            <person name="Gillam B."/>
            <person name="Chen W."/>
            <person name="Yan L."/>
            <person name="Higginbotham J."/>
            <person name="Cardenas M."/>
            <person name="Waligorski J."/>
            <person name="Applebaum E."/>
            <person name="Phelps L."/>
            <person name="Falcone J."/>
            <person name="Kanchi K."/>
            <person name="Thane T."/>
            <person name="Scimone A."/>
            <person name="Thane N."/>
            <person name="Henke J."/>
            <person name="Wang T."/>
            <person name="Ruppert J."/>
            <person name="Shah N."/>
            <person name="Rotter K."/>
            <person name="Hodges J."/>
            <person name="Ingenthron E."/>
            <person name="Cordes M."/>
            <person name="Kohlberg S."/>
            <person name="Sgro J."/>
            <person name="Delgado B."/>
            <person name="Mead K."/>
            <person name="Chinwalla A."/>
            <person name="Leonard S."/>
            <person name="Crouse K."/>
            <person name="Collura K."/>
            <person name="Kudrna D."/>
            <person name="Currie J."/>
            <person name="He R."/>
            <person name="Angelova A."/>
            <person name="Rajasekar S."/>
            <person name="Mueller T."/>
            <person name="Lomeli R."/>
            <person name="Scara G."/>
            <person name="Ko A."/>
            <person name="Delaney K."/>
            <person name="Wissotski M."/>
            <person name="Lopez G."/>
            <person name="Campos D."/>
            <person name="Braidotti M."/>
            <person name="Ashley E."/>
            <person name="Golser W."/>
            <person name="Kim H."/>
            <person name="Lee S."/>
            <person name="Lin J."/>
            <person name="Dujmic Z."/>
            <person name="Kim W."/>
            <person name="Talag J."/>
            <person name="Zuccolo A."/>
            <person name="Fan C."/>
            <person name="Sebastian A."/>
            <person name="Kramer M."/>
            <person name="Spiegel L."/>
            <person name="Nascimento L."/>
            <person name="Zutavern T."/>
            <person name="Miller B."/>
            <person name="Ambroise C."/>
            <person name="Muller S."/>
            <person name="Spooner W."/>
            <person name="Narechania A."/>
            <person name="Ren L."/>
            <person name="Wei S."/>
            <person name="Kumari S."/>
            <person name="Faga B."/>
            <person name="Levy M.J."/>
            <person name="McMahan L."/>
            <person name="Van Buren P."/>
            <person name="Vaughn M.W."/>
            <person name="Ying K."/>
            <person name="Yeh C.-T."/>
            <person name="Emrich S.J."/>
            <person name="Jia Y."/>
            <person name="Kalyanaraman A."/>
            <person name="Hsia A.-P."/>
            <person name="Barbazuk W.B."/>
            <person name="Baucom R.S."/>
            <person name="Brutnell T.P."/>
            <person name="Carpita N.C."/>
            <person name="Chaparro C."/>
            <person name="Chia J.-M."/>
            <person name="Deragon J.-M."/>
            <person name="Estill J.C."/>
            <person name="Fu Y."/>
            <person name="Jeddeloh J.A."/>
            <person name="Han Y."/>
            <person name="Lee H."/>
            <person name="Li P."/>
            <person name="Lisch D.R."/>
            <person name="Liu S."/>
            <person name="Liu Z."/>
            <person name="Nagel D.H."/>
            <person name="McCann M.C."/>
            <person name="SanMiguel P."/>
            <person name="Myers A.M."/>
            <person name="Nettleton D."/>
            <person name="Nguyen J."/>
            <person name="Penning B.W."/>
            <person name="Ponnala L."/>
            <person name="Schneider K.L."/>
            <person name="Schwartz D.C."/>
            <person name="Sharma A."/>
            <person name="Soderlund C."/>
            <person name="Springer N.M."/>
            <person name="Sun Q."/>
            <person name="Wang H."/>
            <person name="Waterman M."/>
            <person name="Westerman R."/>
            <person name="Wolfgruber T.K."/>
            <person name="Yang L."/>
            <person name="Yu Y."/>
            <person name="Zhang L."/>
            <person name="Zhou S."/>
            <person name="Zhu Q."/>
            <person name="Bennetzen J.L."/>
            <person name="Dawe R.K."/>
            <person name="Jiang J."/>
            <person name="Jiang N."/>
            <person name="Presting G.G."/>
            <person name="Wessler S.R."/>
            <person name="Aluru S."/>
            <person name="Martienssen R.A."/>
            <person name="Clifton S.W."/>
            <person name="McCombie W.R."/>
            <person name="Wing R.A."/>
            <person name="Wilson R.K."/>
        </authorList>
    </citation>
    <scope>NUCLEOTIDE SEQUENCE [LARGE SCALE GENOMIC DNA]</scope>
    <source>
        <strain evidence="3">cv. B73</strain>
    </source>
</reference>
<dbReference type="Gramene" id="Zm00001eb406990_T001">
    <property type="protein sequence ID" value="Zm00001eb406990_P001"/>
    <property type="gene ID" value="Zm00001eb406990"/>
</dbReference>
<feature type="compositionally biased region" description="Basic residues" evidence="1">
    <location>
        <begin position="289"/>
        <end position="303"/>
    </location>
</feature>
<feature type="region of interest" description="Disordered" evidence="1">
    <location>
        <begin position="215"/>
        <end position="368"/>
    </location>
</feature>
<protein>
    <submittedName>
        <fullName evidence="2">Uncharacterized protein</fullName>
    </submittedName>
</protein>